<keyword evidence="3" id="KW-0808">Transferase</keyword>
<evidence type="ECO:0000313" key="4">
    <source>
        <dbReference type="Proteomes" id="UP000559182"/>
    </source>
</evidence>
<dbReference type="Pfam" id="PF13847">
    <property type="entry name" value="Methyltransf_31"/>
    <property type="match status" value="1"/>
</dbReference>
<dbReference type="EMBL" id="JACHVQ010000001">
    <property type="protein sequence ID" value="MBB2890571.1"/>
    <property type="molecule type" value="Genomic_DNA"/>
</dbReference>
<sequence>MSKASVRRQVIDRIPEGQRTRLLRWRRATRVVRGRVHEQLTGSARPAVGMVERLGDTQIAGWVMVSVQTAPAPVTLQLGSIELSSTYPTAEGTLSGMRLAPEDEGPPSAQAATRPRRAGAGVAAGRVDGRRNAPDGYEARTFSFQIREIWPYLNKGDRISVTFDGQPLPITGHGLFFRARTDGASNLRALRRKLDQGYTLTQTGRIMLSKRLDTQWQQRIAAIYSTVREVVAERFGYDVFIAYGTLLGSVREGGYISHDADFDSAYISRYRTGREAAEELVDIAMALIEVGFEVDLRQRVLHIHDPEDRTYRIDLFHLYFDPGGRLRFPWGVAGTRGYTTDDFVGTEPVDFSGGQVLRPINPEPLVAHIYGDDWRLPKPGFHWWHARREVAEDGILTIVQRDRVYWSNFYAHHTSSGGSTFFAAVSELDGLPGAVVDIGCGDGHDSFAFAQSGRTVLGIDQSAVAVQGATARAEQLGVADRAVFEVCDVSDPAALGAVLERFRGQHAGNVLFYLRFFLHSVTAEVQEEVLAHIRSVARAGDVFAAEFRTDKDEKRKKTFGNHYRRFQSAAEFRAALEGRCGFQVVSDQESDGLSPYGDEDPILYRVVARFRGRPSD</sequence>
<protein>
    <submittedName>
        <fullName evidence="3">SAM-dependent methyltransferase</fullName>
    </submittedName>
</protein>
<evidence type="ECO:0000259" key="2">
    <source>
        <dbReference type="Pfam" id="PF13847"/>
    </source>
</evidence>
<dbReference type="SUPFAM" id="SSF53335">
    <property type="entry name" value="S-adenosyl-L-methionine-dependent methyltransferases"/>
    <property type="match status" value="1"/>
</dbReference>
<reference evidence="3 4" key="1">
    <citation type="submission" date="2020-08" db="EMBL/GenBank/DDBJ databases">
        <title>Sequencing the genomes of 1000 actinobacteria strains.</title>
        <authorList>
            <person name="Klenk H.-P."/>
        </authorList>
    </citation>
    <scope>NUCLEOTIDE SEQUENCE [LARGE SCALE GENOMIC DNA]</scope>
    <source>
        <strain evidence="3 4">DSM 105369</strain>
    </source>
</reference>
<comment type="caution">
    <text evidence="3">The sequence shown here is derived from an EMBL/GenBank/DDBJ whole genome shotgun (WGS) entry which is preliminary data.</text>
</comment>
<dbReference type="Proteomes" id="UP000559182">
    <property type="component" value="Unassembled WGS sequence"/>
</dbReference>
<dbReference type="CDD" id="cd02440">
    <property type="entry name" value="AdoMet_MTases"/>
    <property type="match status" value="1"/>
</dbReference>
<keyword evidence="4" id="KW-1185">Reference proteome</keyword>
<evidence type="ECO:0000256" key="1">
    <source>
        <dbReference type="SAM" id="MobiDB-lite"/>
    </source>
</evidence>
<feature type="region of interest" description="Disordered" evidence="1">
    <location>
        <begin position="92"/>
        <end position="132"/>
    </location>
</feature>
<dbReference type="InterPro" id="IPR025714">
    <property type="entry name" value="Methyltranfer_dom"/>
</dbReference>
<feature type="compositionally biased region" description="Low complexity" evidence="1">
    <location>
        <begin position="109"/>
        <end position="126"/>
    </location>
</feature>
<feature type="domain" description="Methyltransferase" evidence="2">
    <location>
        <begin position="434"/>
        <end position="491"/>
    </location>
</feature>
<dbReference type="RefSeq" id="WP_183318775.1">
    <property type="nucleotide sequence ID" value="NZ_JACHVQ010000001.1"/>
</dbReference>
<name>A0A839N747_9MICO</name>
<dbReference type="GO" id="GO:0008168">
    <property type="term" value="F:methyltransferase activity"/>
    <property type="evidence" value="ECO:0007669"/>
    <property type="project" value="UniProtKB-KW"/>
</dbReference>
<dbReference type="AlphaFoldDB" id="A0A839N747"/>
<organism evidence="3 4">
    <name type="scientific">Flexivirga oryzae</name>
    <dbReference type="NCBI Taxonomy" id="1794944"/>
    <lineage>
        <taxon>Bacteria</taxon>
        <taxon>Bacillati</taxon>
        <taxon>Actinomycetota</taxon>
        <taxon>Actinomycetes</taxon>
        <taxon>Micrococcales</taxon>
        <taxon>Dermacoccaceae</taxon>
        <taxon>Flexivirga</taxon>
    </lineage>
</organism>
<dbReference type="Gene3D" id="3.40.50.150">
    <property type="entry name" value="Vaccinia Virus protein VP39"/>
    <property type="match status" value="1"/>
</dbReference>
<proteinExistence type="predicted"/>
<dbReference type="InterPro" id="IPR029063">
    <property type="entry name" value="SAM-dependent_MTases_sf"/>
</dbReference>
<dbReference type="GO" id="GO:0032259">
    <property type="term" value="P:methylation"/>
    <property type="evidence" value="ECO:0007669"/>
    <property type="project" value="UniProtKB-KW"/>
</dbReference>
<gene>
    <name evidence="3" type="ORF">FHU39_000555</name>
</gene>
<keyword evidence="3" id="KW-0489">Methyltransferase</keyword>
<accession>A0A839N747</accession>
<evidence type="ECO:0000313" key="3">
    <source>
        <dbReference type="EMBL" id="MBB2890571.1"/>
    </source>
</evidence>